<dbReference type="InterPro" id="IPR021403">
    <property type="entry name" value="DUF3043"/>
</dbReference>
<proteinExistence type="predicted"/>
<dbReference type="AlphaFoldDB" id="C7NIK6"/>
<feature type="transmembrane region" description="Helical" evidence="2">
    <location>
        <begin position="106"/>
        <end position="124"/>
    </location>
</feature>
<evidence type="ECO:0000313" key="4">
    <source>
        <dbReference type="Proteomes" id="UP000006666"/>
    </source>
</evidence>
<sequence>MARRLTEQTIEDLPEQEVDTRPAGQQKKGRPTPKRREAEAARRKPLVVADRKAAKQADREERARQRAIVRQGTLAGDDRYLAPRDRGPVRAYVRDRVDGRFSVGQVMLPVLLTVLVATVVMMYLPEQSSWVRIGVFVAVYGMLLWGLVDGWMLARRLKGEIGRVFPQRAGETKGLTSYVILRSFQMRGSRTPRAAVERGETPRALR</sequence>
<name>C7NIK6_KYTSD</name>
<reference evidence="3 4" key="1">
    <citation type="journal article" date="2009" name="Stand. Genomic Sci.">
        <title>Complete genome sequence of Kytococcus sedentarius type strain (541).</title>
        <authorList>
            <person name="Sims D."/>
            <person name="Brettin T."/>
            <person name="Detter J.C."/>
            <person name="Han C."/>
            <person name="Lapidus A."/>
            <person name="Copeland A."/>
            <person name="Glavina Del Rio T."/>
            <person name="Nolan M."/>
            <person name="Chen F."/>
            <person name="Lucas S."/>
            <person name="Tice H."/>
            <person name="Cheng J.F."/>
            <person name="Bruce D."/>
            <person name="Goodwin L."/>
            <person name="Pitluck S."/>
            <person name="Ovchinnikova G."/>
            <person name="Pati A."/>
            <person name="Ivanova N."/>
            <person name="Mavrommatis K."/>
            <person name="Chen A."/>
            <person name="Palaniappan K."/>
            <person name="D'haeseleer P."/>
            <person name="Chain P."/>
            <person name="Bristow J."/>
            <person name="Eisen J.A."/>
            <person name="Markowitz V."/>
            <person name="Hugenholtz P."/>
            <person name="Schneider S."/>
            <person name="Goker M."/>
            <person name="Pukall R."/>
            <person name="Kyrpides N.C."/>
            <person name="Klenk H.P."/>
        </authorList>
    </citation>
    <scope>NUCLEOTIDE SEQUENCE [LARGE SCALE GENOMIC DNA]</scope>
    <source>
        <strain evidence="4">ATCC 14392 / DSM 20547 / JCM 11482 / CCUG 33030 / NBRC 15357 / NCTC 11040 / CCM 314 / 541</strain>
    </source>
</reference>
<evidence type="ECO:0000256" key="2">
    <source>
        <dbReference type="SAM" id="Phobius"/>
    </source>
</evidence>
<feature type="compositionally biased region" description="Basic and acidic residues" evidence="1">
    <location>
        <begin position="49"/>
        <end position="64"/>
    </location>
</feature>
<feature type="region of interest" description="Disordered" evidence="1">
    <location>
        <begin position="1"/>
        <end position="66"/>
    </location>
</feature>
<dbReference type="RefSeq" id="WP_015779589.1">
    <property type="nucleotide sequence ID" value="NC_013169.1"/>
</dbReference>
<evidence type="ECO:0000313" key="3">
    <source>
        <dbReference type="EMBL" id="ACV06644.1"/>
    </source>
</evidence>
<accession>C7NIK6</accession>
<keyword evidence="4" id="KW-1185">Reference proteome</keyword>
<dbReference type="EMBL" id="CP001686">
    <property type="protein sequence ID" value="ACV06644.1"/>
    <property type="molecule type" value="Genomic_DNA"/>
</dbReference>
<keyword evidence="2" id="KW-0472">Membrane</keyword>
<organism evidence="3 4">
    <name type="scientific">Kytococcus sedentarius (strain ATCC 14392 / DSM 20547 / JCM 11482 / CCUG 33030 / NBRC 15357 / NCTC 11040 / CCM 314 / 541)</name>
    <name type="common">Micrococcus sedentarius</name>
    <dbReference type="NCBI Taxonomy" id="478801"/>
    <lineage>
        <taxon>Bacteria</taxon>
        <taxon>Bacillati</taxon>
        <taxon>Actinomycetota</taxon>
        <taxon>Actinomycetes</taxon>
        <taxon>Micrococcales</taxon>
        <taxon>Kytococcaceae</taxon>
        <taxon>Kytococcus</taxon>
    </lineage>
</organism>
<dbReference type="Proteomes" id="UP000006666">
    <property type="component" value="Chromosome"/>
</dbReference>
<evidence type="ECO:0000256" key="1">
    <source>
        <dbReference type="SAM" id="MobiDB-lite"/>
    </source>
</evidence>
<dbReference type="KEGG" id="kse:Ksed_16290"/>
<keyword evidence="2" id="KW-1133">Transmembrane helix</keyword>
<keyword evidence="2" id="KW-0812">Transmembrane</keyword>
<dbReference type="STRING" id="478801.Ksed_16290"/>
<dbReference type="HOGENOM" id="CLU_091328_1_0_11"/>
<dbReference type="eggNOG" id="ENOG5031D67">
    <property type="taxonomic scope" value="Bacteria"/>
</dbReference>
<dbReference type="Pfam" id="PF11241">
    <property type="entry name" value="DUF3043"/>
    <property type="match status" value="1"/>
</dbReference>
<evidence type="ECO:0008006" key="5">
    <source>
        <dbReference type="Google" id="ProtNLM"/>
    </source>
</evidence>
<protein>
    <recommendedName>
        <fullName evidence="5">DUF3043 domain-containing protein</fullName>
    </recommendedName>
</protein>
<gene>
    <name evidence="3" type="ordered locus">Ksed_16290</name>
</gene>
<feature type="transmembrane region" description="Helical" evidence="2">
    <location>
        <begin position="130"/>
        <end position="148"/>
    </location>
</feature>